<dbReference type="InterPro" id="IPR024077">
    <property type="entry name" value="Neurolysin/TOP_dom2"/>
</dbReference>
<comment type="caution">
    <text evidence="2">The sequence shown here is derived from an EMBL/GenBank/DDBJ whole genome shotgun (WGS) entry which is preliminary data.</text>
</comment>
<evidence type="ECO:0000256" key="1">
    <source>
        <dbReference type="SAM" id="SignalP"/>
    </source>
</evidence>
<feature type="signal peptide" evidence="1">
    <location>
        <begin position="1"/>
        <end position="38"/>
    </location>
</feature>
<organism evidence="2 3">
    <name type="scientific">Shewanella fodinae</name>
    <dbReference type="NCBI Taxonomy" id="552357"/>
    <lineage>
        <taxon>Bacteria</taxon>
        <taxon>Pseudomonadati</taxon>
        <taxon>Pseudomonadota</taxon>
        <taxon>Gammaproteobacteria</taxon>
        <taxon>Alteromonadales</taxon>
        <taxon>Shewanellaceae</taxon>
        <taxon>Shewanella</taxon>
    </lineage>
</organism>
<dbReference type="Proteomes" id="UP000294832">
    <property type="component" value="Unassembled WGS sequence"/>
</dbReference>
<accession>A0A4V2RRZ5</accession>
<dbReference type="OrthoDB" id="6252753at2"/>
<keyword evidence="3" id="KW-1185">Reference proteome</keyword>
<evidence type="ECO:0000313" key="3">
    <source>
        <dbReference type="Proteomes" id="UP000294832"/>
    </source>
</evidence>
<gene>
    <name evidence="2" type="ORF">EDC91_12117</name>
</gene>
<dbReference type="Gene3D" id="1.10.1370.10">
    <property type="entry name" value="Neurolysin, domain 3"/>
    <property type="match status" value="1"/>
</dbReference>
<protein>
    <submittedName>
        <fullName evidence="2">Peptidase M3-like protein</fullName>
    </submittedName>
</protein>
<reference evidence="2 3" key="1">
    <citation type="submission" date="2019-03" db="EMBL/GenBank/DDBJ databases">
        <title>Freshwater and sediment microbial communities from various areas in North America, analyzing microbe dynamics in response to fracking.</title>
        <authorList>
            <person name="Lamendella R."/>
        </authorList>
    </citation>
    <scope>NUCLEOTIDE SEQUENCE [LARGE SCALE GENOMIC DNA]</scope>
    <source>
        <strain evidence="2 3">74A</strain>
    </source>
</reference>
<name>A0A4V2RRZ5_9GAMM</name>
<dbReference type="AlphaFoldDB" id="A0A4V2RRZ5"/>
<feature type="chain" id="PRO_5020993766" evidence="1">
    <location>
        <begin position="39"/>
        <end position="593"/>
    </location>
</feature>
<proteinExistence type="predicted"/>
<dbReference type="SUPFAM" id="SSF55486">
    <property type="entry name" value="Metalloproteases ('zincins'), catalytic domain"/>
    <property type="match status" value="1"/>
</dbReference>
<evidence type="ECO:0000313" key="2">
    <source>
        <dbReference type="EMBL" id="TCN81871.1"/>
    </source>
</evidence>
<keyword evidence="1" id="KW-0732">Signal</keyword>
<sequence length="593" mass="66064">MALAASQKRNALLPIPTSKCLKLLAVLCCGGLATTAAANNGAIPLLLNQCLNYSTDFHPDFSSAIALERQTIGLQNIGDQVNYYRSFPLPNAAREALLQCQLTLADAVDRVLTNPQLPQLIVQMRQTDSPGLGPLAQKYQYLLTHQLPLEQKAGLSTAQASIRQHLKSDNFQLLLGDCALPSSEPAITTGSVSTPASEQTADNKHKQRLVRNIASYLIQQPDEHCRYEVWRRYQSRAKASIKPMLSRILQQRQQQAISAGANNYADFLLRQQLIGSTEQLSKFLNAMTTKLPISPWNIGIELAKLPSTKVNVISSSVFVTTMLSRLQSLEISHEYINEHWIRLWHKHRLLGEILLSDAPQNRHLLIRRSVIGQQSGQSQLALKSQLKTLWDYQTAVSAISEAVTQLASGGRYYLDNGFALPQDAGRVGELWLEHFLSAAFSHELQPQPHSREQLAEDYRLHLALFQASVALTFYQQPDATPSPEIYASLFAGRWPEAEDYAYSFNAIADAGPLVYEPLWQQIIALAIYQTTTACSANQLFDELVVNEDSSGIEPLMEKIWGTNAPDRIIAQIHQGQFVADHLPSWCPLEHFTP</sequence>
<dbReference type="EMBL" id="SLWF01000021">
    <property type="protein sequence ID" value="TCN81871.1"/>
    <property type="molecule type" value="Genomic_DNA"/>
</dbReference>